<comment type="caution">
    <text evidence="4">The sequence shown here is derived from an EMBL/GenBank/DDBJ whole genome shotgun (WGS) entry which is preliminary data.</text>
</comment>
<feature type="domain" description="Copper amine oxidase-like N-terminal" evidence="3">
    <location>
        <begin position="34"/>
        <end position="140"/>
    </location>
</feature>
<dbReference type="Gene3D" id="3.30.457.10">
    <property type="entry name" value="Copper amine oxidase-like, N-terminal domain"/>
    <property type="match status" value="1"/>
</dbReference>
<evidence type="ECO:0000259" key="2">
    <source>
        <dbReference type="Pfam" id="PF04389"/>
    </source>
</evidence>
<keyword evidence="1" id="KW-0732">Signal</keyword>
<name>A0A6N7XZF6_9FIRM</name>
<gene>
    <name evidence="4" type="ORF">FYJ83_17335</name>
</gene>
<dbReference type="InterPro" id="IPR045175">
    <property type="entry name" value="M28_fam"/>
</dbReference>
<dbReference type="EMBL" id="VUNQ01000060">
    <property type="protein sequence ID" value="MSU03227.1"/>
    <property type="molecule type" value="Genomic_DNA"/>
</dbReference>
<feature type="chain" id="PRO_5027114349" evidence="1">
    <location>
        <begin position="27"/>
        <end position="437"/>
    </location>
</feature>
<dbReference type="Pfam" id="PF07833">
    <property type="entry name" value="Cu_amine_oxidN1"/>
    <property type="match status" value="1"/>
</dbReference>
<dbReference type="Gene3D" id="3.40.630.10">
    <property type="entry name" value="Zn peptidases"/>
    <property type="match status" value="1"/>
</dbReference>
<evidence type="ECO:0000259" key="3">
    <source>
        <dbReference type="Pfam" id="PF07833"/>
    </source>
</evidence>
<dbReference type="InterPro" id="IPR036582">
    <property type="entry name" value="Mao_N_sf"/>
</dbReference>
<dbReference type="Proteomes" id="UP000469523">
    <property type="component" value="Unassembled WGS sequence"/>
</dbReference>
<reference evidence="4 5" key="1">
    <citation type="submission" date="2019-09" db="EMBL/GenBank/DDBJ databases">
        <title>In-depth cultivation of the pig gut microbiome towards novel bacterial diversity and tailored functional studies.</title>
        <authorList>
            <person name="Wylensek D."/>
            <person name="Hitch T.C.A."/>
            <person name="Clavel T."/>
        </authorList>
    </citation>
    <scope>NUCLEOTIDE SEQUENCE [LARGE SCALE GENOMIC DNA]</scope>
    <source>
        <strain evidence="4 5">WCA3-693-APC-4?</strain>
    </source>
</reference>
<dbReference type="SUPFAM" id="SSF53187">
    <property type="entry name" value="Zn-dependent exopeptidases"/>
    <property type="match status" value="1"/>
</dbReference>
<dbReference type="PANTHER" id="PTHR12147">
    <property type="entry name" value="METALLOPEPTIDASE M28 FAMILY MEMBER"/>
    <property type="match status" value="1"/>
</dbReference>
<keyword evidence="5" id="KW-1185">Reference proteome</keyword>
<accession>A0A6N7XZF6</accession>
<protein>
    <submittedName>
        <fullName evidence="4">M28 family peptidase</fullName>
    </submittedName>
</protein>
<feature type="signal peptide" evidence="1">
    <location>
        <begin position="1"/>
        <end position="26"/>
    </location>
</feature>
<evidence type="ECO:0000256" key="1">
    <source>
        <dbReference type="SAM" id="SignalP"/>
    </source>
</evidence>
<dbReference type="Pfam" id="PF04389">
    <property type="entry name" value="Peptidase_M28"/>
    <property type="match status" value="1"/>
</dbReference>
<feature type="domain" description="Peptidase M28" evidence="2">
    <location>
        <begin position="240"/>
        <end position="395"/>
    </location>
</feature>
<organism evidence="4 5">
    <name type="scientific">Tissierella pigra</name>
    <dbReference type="NCBI Taxonomy" id="2607614"/>
    <lineage>
        <taxon>Bacteria</taxon>
        <taxon>Bacillati</taxon>
        <taxon>Bacillota</taxon>
        <taxon>Tissierellia</taxon>
        <taxon>Tissierellales</taxon>
        <taxon>Tissierellaceae</taxon>
        <taxon>Tissierella</taxon>
    </lineage>
</organism>
<proteinExistence type="predicted"/>
<dbReference type="AlphaFoldDB" id="A0A6N7XZF6"/>
<evidence type="ECO:0000313" key="5">
    <source>
        <dbReference type="Proteomes" id="UP000469523"/>
    </source>
</evidence>
<dbReference type="SUPFAM" id="SSF55383">
    <property type="entry name" value="Copper amine oxidase, domain N"/>
    <property type="match status" value="1"/>
</dbReference>
<dbReference type="GO" id="GO:0006508">
    <property type="term" value="P:proteolysis"/>
    <property type="evidence" value="ECO:0007669"/>
    <property type="project" value="InterPro"/>
</dbReference>
<dbReference type="InterPro" id="IPR012854">
    <property type="entry name" value="Cu_amine_oxidase-like_N"/>
</dbReference>
<dbReference type="GO" id="GO:0008235">
    <property type="term" value="F:metalloexopeptidase activity"/>
    <property type="evidence" value="ECO:0007669"/>
    <property type="project" value="InterPro"/>
</dbReference>
<dbReference type="InterPro" id="IPR007484">
    <property type="entry name" value="Peptidase_M28"/>
</dbReference>
<sequence length="437" mass="48998">MLKKTIFTALSIALVFLMTVTVNANAEKEIKIIVNGVELKAETEAIIIDNRIMVPFRAIFEALEVNVDWIPDTETIIGEKSDLIMELQSNNKIAKINGKEVELDVAVKVIDGRTLVPIRFVAEEMKAKVDWDQSTRTVTIAADSNIYENDNKNIVNTVGEASSENIINTIKHLTTQPRIVGSEFEREVAIFYADILKSYGYEVELQRFPFKTLSIDEILSINKNKSLDFNYTTFNGTGTNVIARKPANLNSNADILVISAHYDSESITNGVIDNATGVAAVMELANMLQEVSLDTEIRFILFSGEENFMYGSRYYVSKLKKDELERINNINIDSIGEEGDLYPIIGTFNGKANELTYLFDEYLNNQSLEIKKGPPSDYIAFEYAGCPAVTIAQYPSMLLTNIGGLISGDKIERIDIQKIKEITDMLYAIIVENFLRK</sequence>
<dbReference type="PANTHER" id="PTHR12147:SF26">
    <property type="entry name" value="PEPTIDASE M28 DOMAIN-CONTAINING PROTEIN"/>
    <property type="match status" value="1"/>
</dbReference>
<dbReference type="RefSeq" id="WP_154442792.1">
    <property type="nucleotide sequence ID" value="NZ_VUNQ01000060.1"/>
</dbReference>
<evidence type="ECO:0000313" key="4">
    <source>
        <dbReference type="EMBL" id="MSU03227.1"/>
    </source>
</evidence>